<evidence type="ECO:0000256" key="1">
    <source>
        <dbReference type="SAM" id="MobiDB-lite"/>
    </source>
</evidence>
<reference evidence="2 3" key="1">
    <citation type="submission" date="2021-03" db="EMBL/GenBank/DDBJ databases">
        <title>Sequencing the genomes of 1000 actinobacteria strains.</title>
        <authorList>
            <person name="Klenk H.-P."/>
        </authorList>
    </citation>
    <scope>NUCLEOTIDE SEQUENCE [LARGE SCALE GENOMIC DNA]</scope>
    <source>
        <strain evidence="2 3">DSM 46670</strain>
    </source>
</reference>
<dbReference type="EMBL" id="JAGINW010000001">
    <property type="protein sequence ID" value="MBP2321912.1"/>
    <property type="molecule type" value="Genomic_DNA"/>
</dbReference>
<organism evidence="2 3">
    <name type="scientific">Kibdelosporangium banguiense</name>
    <dbReference type="NCBI Taxonomy" id="1365924"/>
    <lineage>
        <taxon>Bacteria</taxon>
        <taxon>Bacillati</taxon>
        <taxon>Actinomycetota</taxon>
        <taxon>Actinomycetes</taxon>
        <taxon>Pseudonocardiales</taxon>
        <taxon>Pseudonocardiaceae</taxon>
        <taxon>Kibdelosporangium</taxon>
    </lineage>
</organism>
<accession>A0ABS4TBY3</accession>
<dbReference type="Proteomes" id="UP001519332">
    <property type="component" value="Unassembled WGS sequence"/>
</dbReference>
<protein>
    <submittedName>
        <fullName evidence="2">Uncharacterized protein</fullName>
    </submittedName>
</protein>
<comment type="caution">
    <text evidence="2">The sequence shown here is derived from an EMBL/GenBank/DDBJ whole genome shotgun (WGS) entry which is preliminary data.</text>
</comment>
<sequence length="198" mass="21744">MTVADISAPSQPPEPAVPNQGRRALRVEPMIELEWSQAVEPHAALASISGAGRPSETRRAWVHRAPEDQVLTLYRSATEVDSELPAPWWLKALANGELSSRAEGFLLEDRVGKLLDARPGWVFVPWSSDGDCGYWEYMPSERRVSGPAVPTTLVLTDRHLGWLDIYPVHVTAAESPDPLAVGGMGDLRSNLARWESVS</sequence>
<proteinExistence type="predicted"/>
<name>A0ABS4TBY3_9PSEU</name>
<evidence type="ECO:0000313" key="3">
    <source>
        <dbReference type="Proteomes" id="UP001519332"/>
    </source>
</evidence>
<gene>
    <name evidence="2" type="ORF">JOF56_002297</name>
</gene>
<evidence type="ECO:0000313" key="2">
    <source>
        <dbReference type="EMBL" id="MBP2321912.1"/>
    </source>
</evidence>
<feature type="region of interest" description="Disordered" evidence="1">
    <location>
        <begin position="1"/>
        <end position="21"/>
    </location>
</feature>
<keyword evidence="3" id="KW-1185">Reference proteome</keyword>